<protein>
    <submittedName>
        <fullName evidence="2">Uncharacterized protein</fullName>
    </submittedName>
</protein>
<feature type="region of interest" description="Disordered" evidence="1">
    <location>
        <begin position="1"/>
        <end position="35"/>
    </location>
</feature>
<proteinExistence type="predicted"/>
<name>A0A2Z7DHZ7_9LAMI</name>
<dbReference type="Proteomes" id="UP000250235">
    <property type="component" value="Unassembled WGS sequence"/>
</dbReference>
<feature type="compositionally biased region" description="Polar residues" evidence="1">
    <location>
        <begin position="338"/>
        <end position="355"/>
    </location>
</feature>
<reference evidence="2 3" key="1">
    <citation type="journal article" date="2015" name="Proc. Natl. Acad. Sci. U.S.A.">
        <title>The resurrection genome of Boea hygrometrica: A blueprint for survival of dehydration.</title>
        <authorList>
            <person name="Xiao L."/>
            <person name="Yang G."/>
            <person name="Zhang L."/>
            <person name="Yang X."/>
            <person name="Zhao S."/>
            <person name="Ji Z."/>
            <person name="Zhou Q."/>
            <person name="Hu M."/>
            <person name="Wang Y."/>
            <person name="Chen M."/>
            <person name="Xu Y."/>
            <person name="Jin H."/>
            <person name="Xiao X."/>
            <person name="Hu G."/>
            <person name="Bao F."/>
            <person name="Hu Y."/>
            <person name="Wan P."/>
            <person name="Li L."/>
            <person name="Deng X."/>
            <person name="Kuang T."/>
            <person name="Xiang C."/>
            <person name="Zhu J.K."/>
            <person name="Oliver M.J."/>
            <person name="He Y."/>
        </authorList>
    </citation>
    <scope>NUCLEOTIDE SEQUENCE [LARGE SCALE GENOMIC DNA]</scope>
    <source>
        <strain evidence="3">cv. XS01</strain>
    </source>
</reference>
<dbReference type="AlphaFoldDB" id="A0A2Z7DHZ7"/>
<organism evidence="2 3">
    <name type="scientific">Dorcoceras hygrometricum</name>
    <dbReference type="NCBI Taxonomy" id="472368"/>
    <lineage>
        <taxon>Eukaryota</taxon>
        <taxon>Viridiplantae</taxon>
        <taxon>Streptophyta</taxon>
        <taxon>Embryophyta</taxon>
        <taxon>Tracheophyta</taxon>
        <taxon>Spermatophyta</taxon>
        <taxon>Magnoliopsida</taxon>
        <taxon>eudicotyledons</taxon>
        <taxon>Gunneridae</taxon>
        <taxon>Pentapetalae</taxon>
        <taxon>asterids</taxon>
        <taxon>lamiids</taxon>
        <taxon>Lamiales</taxon>
        <taxon>Gesneriaceae</taxon>
        <taxon>Didymocarpoideae</taxon>
        <taxon>Trichosporeae</taxon>
        <taxon>Loxocarpinae</taxon>
        <taxon>Dorcoceras</taxon>
    </lineage>
</organism>
<feature type="region of interest" description="Disordered" evidence="1">
    <location>
        <begin position="304"/>
        <end position="357"/>
    </location>
</feature>
<evidence type="ECO:0000313" key="2">
    <source>
        <dbReference type="EMBL" id="KZV57325.1"/>
    </source>
</evidence>
<feature type="compositionally biased region" description="Basic and acidic residues" evidence="1">
    <location>
        <begin position="26"/>
        <end position="35"/>
    </location>
</feature>
<sequence>MGRHTNIAQGEQENSTADGLSSHQGETTKIKDWVDKGEKIEQDVSSPQFEKETATLERAIVVRSGPEQPAQQTMTYTGRGALSISAQHCMGSCIQYYGNFDEWMHFRTVVRLRDVSSFEDLTKIEDQFLLLAETEQVAELMQRKSMLMYKLYEMEVQKLVDDHLANFKLDVPSVNHDYLCIRSLNKELKEIAKQHRDQCVLAGLLIVAPEASFVQSMDSIFGSMDSKIEQLLNVQTFMKHEFGAYRRAFFDNMDTVAGNVNSSQTSLETTVLHHLIEHQLQLASDLEYVKFQLAELVNHLKEAGDAKKGEGGKSGSRLGEGSGRQGEGPSSTRETRSEQSQAGQGKTSSQHSGTLVTDKPSKVNLVKLVKVKPAQDIKVCWFWTNQLGTKPCRYQFKDV</sequence>
<gene>
    <name evidence="2" type="ORF">F511_38950</name>
</gene>
<feature type="compositionally biased region" description="Gly residues" evidence="1">
    <location>
        <begin position="312"/>
        <end position="326"/>
    </location>
</feature>
<accession>A0A2Z7DHZ7</accession>
<dbReference type="EMBL" id="KQ987335">
    <property type="protein sequence ID" value="KZV57325.1"/>
    <property type="molecule type" value="Genomic_DNA"/>
</dbReference>
<feature type="compositionally biased region" description="Polar residues" evidence="1">
    <location>
        <begin position="1"/>
        <end position="25"/>
    </location>
</feature>
<keyword evidence="3" id="KW-1185">Reference proteome</keyword>
<evidence type="ECO:0000313" key="3">
    <source>
        <dbReference type="Proteomes" id="UP000250235"/>
    </source>
</evidence>
<evidence type="ECO:0000256" key="1">
    <source>
        <dbReference type="SAM" id="MobiDB-lite"/>
    </source>
</evidence>